<dbReference type="AlphaFoldDB" id="A0A6S6T3A1"/>
<dbReference type="InterPro" id="IPR055353">
    <property type="entry name" value="DUF7619"/>
</dbReference>
<evidence type="ECO:0000259" key="1">
    <source>
        <dbReference type="Pfam" id="PF18962"/>
    </source>
</evidence>
<protein>
    <submittedName>
        <fullName evidence="3">Uncharacterized protein</fullName>
    </submittedName>
</protein>
<dbReference type="PANTHER" id="PTHR35580">
    <property type="entry name" value="CELL SURFACE GLYCOPROTEIN (S-LAYER PROTEIN)-LIKE PROTEIN"/>
    <property type="match status" value="1"/>
</dbReference>
<dbReference type="SUPFAM" id="SSF117074">
    <property type="entry name" value="Hypothetical protein PA1324"/>
    <property type="match status" value="1"/>
</dbReference>
<dbReference type="SUPFAM" id="SSF101898">
    <property type="entry name" value="NHL repeat"/>
    <property type="match status" value="1"/>
</dbReference>
<organism evidence="3">
    <name type="scientific">uncultured Aureispira sp</name>
    <dbReference type="NCBI Taxonomy" id="1331704"/>
    <lineage>
        <taxon>Bacteria</taxon>
        <taxon>Pseudomonadati</taxon>
        <taxon>Bacteroidota</taxon>
        <taxon>Saprospiria</taxon>
        <taxon>Saprospirales</taxon>
        <taxon>Saprospiraceae</taxon>
        <taxon>Aureispira</taxon>
        <taxon>environmental samples</taxon>
    </lineage>
</organism>
<dbReference type="InterPro" id="IPR047589">
    <property type="entry name" value="DUF11_rpt"/>
</dbReference>
<dbReference type="NCBIfam" id="TIGR04183">
    <property type="entry name" value="Por_Secre_tail"/>
    <property type="match status" value="1"/>
</dbReference>
<feature type="domain" description="Secretion system C-terminal sorting" evidence="1">
    <location>
        <begin position="1002"/>
        <end position="1071"/>
    </location>
</feature>
<dbReference type="NCBIfam" id="TIGR01451">
    <property type="entry name" value="B_ant_repeat"/>
    <property type="match status" value="1"/>
</dbReference>
<proteinExistence type="predicted"/>
<dbReference type="InterPro" id="IPR052918">
    <property type="entry name" value="Motility_Chemotaxis_Reg"/>
</dbReference>
<gene>
    <name evidence="3" type="ORF">HELGO_WM40524</name>
</gene>
<evidence type="ECO:0000259" key="2">
    <source>
        <dbReference type="Pfam" id="PF24595"/>
    </source>
</evidence>
<sequence>MYPLINKYSNTLKKTQLFIVLIILLFGNLANAQVALEWAKNMGSQGDVCIGQGITNDLLGNVYITGQFEGTVDFDPSSDTYPLTAQGASDIFIQKLSPQGDFIWAKNMGGSVNVSSGESIAVDQWGYVYTTGYFDTRIDFDPNSGVSNLSSAGGFDIFIQKLSPQGNLVWAKRMGNSSPDKGFSIKVDRQGYVYTTGLYSSSVDFDPNAGTEYLNADASDSWNAYIQKLSPQGNLVWAKAIIGHSHDVGYSLDIDSSGNVYSTGRFSGTVDFDPGPGISNLTASSNDYDIYVQKLDFNGNFVWAKKIGGLTKDEGYSIVVGPSSNIYITGFFEGYVDFDPNAGTSYLFSNGADDLFIQKLDSSGNLVWAKSIGGTGNEIGRSISLDKYENVYCTGNFTGTVDFDPNVGVHNLTTSGALMDVFIVKLNALGAFCWASSMGSSSLDVGHSISLDKKGNIYTTGEFRGSTDFDPTSGVYNLNPIGILDLFIQKLSQKGVVGKAYQDFNQNCFQENNEIGLANKLFIIQPGNIVTTTNSNGFWQVDSLPAGNYTITADSSLHNWVSSCPLTQSFTVVNPDSITTGPSFGFTSTQSCSDPNVSMHAPFLRPGFSNQRVYVQVCNEAEASNSLNNSYVIVELDSLLTVDTASMPFSALGNNRYRVTTGRLNPGVCVTFSFSCSLSANAILGQTLCMNTALYPVDSCRLDSLIAPFSNGITPCLTAYDGSHLVIQPTCKNDTIKFAILNIGDGHMSCFSQVRLYIDGEYLWMDSIQLNRGDTACFIFPSDGRTHRLEVDQHPLHYGNSQPSSTIELCGNTANWTSDLVNILSQNDFDPFVDIFCGLVRGSYDPNDKTGYPIGLGATQDILPNQAIEYLINFQNTGTDTAFNVTIRDTLSTDFDISSVQSGVSSHAYNFRMYDARVLEWTFNNIMLADSNTNEPLSHGFIKFKVNQRPNLANNTIIENSAAIFFDFNAPIITNTSWHTINEHFLTISIDKVIEEQMHIRVYPNPTRAWIHMDRETDKEISILLFDNLGRTLISKKINTSTAKINLTAFPAGIYYLSVNDGEKSAVQKIIKQ</sequence>
<reference evidence="3" key="1">
    <citation type="submission" date="2020-01" db="EMBL/GenBank/DDBJ databases">
        <authorList>
            <person name="Meier V. D."/>
            <person name="Meier V D."/>
        </authorList>
    </citation>
    <scope>NUCLEOTIDE SEQUENCE</scope>
    <source>
        <strain evidence="3">HLG_WM_MAG_10</strain>
    </source>
</reference>
<dbReference type="Gene3D" id="2.60.40.10">
    <property type="entry name" value="Immunoglobulins"/>
    <property type="match status" value="1"/>
</dbReference>
<dbReference type="EMBL" id="CACVAQ010000207">
    <property type="protein sequence ID" value="CAA6813742.1"/>
    <property type="molecule type" value="Genomic_DNA"/>
</dbReference>
<evidence type="ECO:0000313" key="3">
    <source>
        <dbReference type="EMBL" id="CAA6813742.1"/>
    </source>
</evidence>
<feature type="domain" description="DUF7619" evidence="2">
    <location>
        <begin position="845"/>
        <end position="978"/>
    </location>
</feature>
<dbReference type="Pfam" id="PF18962">
    <property type="entry name" value="Por_Secre_tail"/>
    <property type="match status" value="1"/>
</dbReference>
<dbReference type="InterPro" id="IPR013783">
    <property type="entry name" value="Ig-like_fold"/>
</dbReference>
<dbReference type="Pfam" id="PF24595">
    <property type="entry name" value="DUF7619"/>
    <property type="match status" value="1"/>
</dbReference>
<accession>A0A6S6T3A1</accession>
<dbReference type="InterPro" id="IPR026444">
    <property type="entry name" value="Secre_tail"/>
</dbReference>
<name>A0A6S6T3A1_9BACT</name>
<dbReference type="PANTHER" id="PTHR35580:SF1">
    <property type="entry name" value="PHYTASE-LIKE DOMAIN-CONTAINING PROTEIN"/>
    <property type="match status" value="1"/>
</dbReference>